<feature type="compositionally biased region" description="Polar residues" evidence="8">
    <location>
        <begin position="306"/>
        <end position="316"/>
    </location>
</feature>
<proteinExistence type="predicted"/>
<evidence type="ECO:0000259" key="9">
    <source>
        <dbReference type="Pfam" id="PF08790"/>
    </source>
</evidence>
<dbReference type="InterPro" id="IPR036236">
    <property type="entry name" value="Znf_C2H2_sf"/>
</dbReference>
<dbReference type="Proteomes" id="UP000594454">
    <property type="component" value="Chromosome 1"/>
</dbReference>
<evidence type="ECO:0000256" key="7">
    <source>
        <dbReference type="PROSITE-ProRule" id="PRU01145"/>
    </source>
</evidence>
<dbReference type="EMBL" id="LR899009">
    <property type="protein sequence ID" value="CAD7077688.1"/>
    <property type="molecule type" value="Genomic_DNA"/>
</dbReference>
<protein>
    <recommendedName>
        <fullName evidence="13">Cell growth-regulating nucleolar protein</fullName>
    </recommendedName>
</protein>
<keyword evidence="2" id="KW-0479">Metal-binding</keyword>
<evidence type="ECO:0000256" key="1">
    <source>
        <dbReference type="ARBA" id="ARBA00004123"/>
    </source>
</evidence>
<dbReference type="InParanoid" id="A0A7R8YLM4"/>
<name>A0A7R8YLM4_HERIL</name>
<evidence type="ECO:0000256" key="4">
    <source>
        <dbReference type="ARBA" id="ARBA00022771"/>
    </source>
</evidence>
<dbReference type="OrthoDB" id="21474at2759"/>
<organism evidence="11 12">
    <name type="scientific">Hermetia illucens</name>
    <name type="common">Black soldier fly</name>
    <dbReference type="NCBI Taxonomy" id="343691"/>
    <lineage>
        <taxon>Eukaryota</taxon>
        <taxon>Metazoa</taxon>
        <taxon>Ecdysozoa</taxon>
        <taxon>Arthropoda</taxon>
        <taxon>Hexapoda</taxon>
        <taxon>Insecta</taxon>
        <taxon>Pterygota</taxon>
        <taxon>Neoptera</taxon>
        <taxon>Endopterygota</taxon>
        <taxon>Diptera</taxon>
        <taxon>Brachycera</taxon>
        <taxon>Stratiomyomorpha</taxon>
        <taxon>Stratiomyidae</taxon>
        <taxon>Hermetiinae</taxon>
        <taxon>Hermetia</taxon>
    </lineage>
</organism>
<dbReference type="GO" id="GO:0003677">
    <property type="term" value="F:DNA binding"/>
    <property type="evidence" value="ECO:0007669"/>
    <property type="project" value="InterPro"/>
</dbReference>
<dbReference type="SUPFAM" id="SSF57667">
    <property type="entry name" value="beta-beta-alpha zinc fingers"/>
    <property type="match status" value="2"/>
</dbReference>
<dbReference type="GO" id="GO:0000122">
    <property type="term" value="P:negative regulation of transcription by RNA polymerase II"/>
    <property type="evidence" value="ECO:0007669"/>
    <property type="project" value="TreeGrafter"/>
</dbReference>
<evidence type="ECO:0000313" key="12">
    <source>
        <dbReference type="Proteomes" id="UP000594454"/>
    </source>
</evidence>
<sequence length="396" mass="44456">MVFFTCNHCGESAKKPAVAKHYQFKCRNVEIFVSCMDCQKDFRGQEYVAHTSCISEAEKYSGKDYVPKASKNTGQKKQESWIEIVRSVLSGGDVNVSTQNRRLLQRLLEFDNVPRKKPKFVNFVVNSLRINKPDALAVWEVIEPALDKFKATRPGAQKAENEQKSDEKVADGDCNGTEAKPEINGSETEGKSEKKKRKKRDSDEPANGVEESAPVSNDVDPESASPKKKKKKSKHPADDQENTPHNGHVAENGTSPTDDTETPKKKSKKRSKEADEETSVTTTSQETNETNGYLSPKKKKKKTSESEQNTGDSTNGGLDETVPGPPGKFDWTNEIFNVVEKNNNEIDLEKLRKKVLKKYQKLYQVDEIPWKVQKTFNKKLKKSGLKVEGNLVKTSI</sequence>
<keyword evidence="6" id="KW-0539">Nucleus</keyword>
<dbReference type="Pfam" id="PF08790">
    <property type="entry name" value="zf-LYAR"/>
    <property type="match status" value="1"/>
</dbReference>
<dbReference type="FunCoup" id="A0A7R8YLM4">
    <property type="interactions" value="248"/>
</dbReference>
<evidence type="ECO:0008006" key="13">
    <source>
        <dbReference type="Google" id="ProtNLM"/>
    </source>
</evidence>
<dbReference type="InterPro" id="IPR058719">
    <property type="entry name" value="WHD_LYAR"/>
</dbReference>
<keyword evidence="3" id="KW-0677">Repeat</keyword>
<dbReference type="PROSITE" id="PS51804">
    <property type="entry name" value="ZF_C2HC_LYAR"/>
    <property type="match status" value="2"/>
</dbReference>
<evidence type="ECO:0000313" key="11">
    <source>
        <dbReference type="EMBL" id="CAD7077688.1"/>
    </source>
</evidence>
<dbReference type="FunFam" id="3.30.1490.490:FF:000001">
    <property type="entry name" value="cell growth-regulating nucleolar protein-like"/>
    <property type="match status" value="1"/>
</dbReference>
<dbReference type="AlphaFoldDB" id="A0A7R8YLM4"/>
<evidence type="ECO:0000256" key="2">
    <source>
        <dbReference type="ARBA" id="ARBA00022723"/>
    </source>
</evidence>
<feature type="compositionally biased region" description="Low complexity" evidence="8">
    <location>
        <begin position="279"/>
        <end position="291"/>
    </location>
</feature>
<evidence type="ECO:0000256" key="5">
    <source>
        <dbReference type="ARBA" id="ARBA00022833"/>
    </source>
</evidence>
<keyword evidence="12" id="KW-1185">Reference proteome</keyword>
<dbReference type="GO" id="GO:0005730">
    <property type="term" value="C:nucleolus"/>
    <property type="evidence" value="ECO:0007669"/>
    <property type="project" value="TreeGrafter"/>
</dbReference>
<gene>
    <name evidence="11" type="ORF">HERILL_LOCUS1010</name>
</gene>
<dbReference type="Gene3D" id="3.30.1490.490">
    <property type="match status" value="1"/>
</dbReference>
<dbReference type="OMA" id="DTHPISE"/>
<dbReference type="InterPro" id="IPR014898">
    <property type="entry name" value="Znf_C2H2_LYAR"/>
</dbReference>
<accession>A0A7R8YLM4</accession>
<keyword evidence="4 7" id="KW-0863">Zinc-finger</keyword>
<dbReference type="PANTHER" id="PTHR13100">
    <property type="entry name" value="CELL GROWTH-REGULATING NUCLEOLAR PROTEIN LYAR"/>
    <property type="match status" value="1"/>
</dbReference>
<feature type="domain" description="Zinc finger C2H2 LYAR-type" evidence="9">
    <location>
        <begin position="33"/>
        <end position="60"/>
    </location>
</feature>
<dbReference type="InterPro" id="IPR039999">
    <property type="entry name" value="LYAR"/>
</dbReference>
<evidence type="ECO:0000256" key="6">
    <source>
        <dbReference type="ARBA" id="ARBA00023242"/>
    </source>
</evidence>
<feature type="domain" description="Cell growth-regulating nucleolar protein-like winged helix" evidence="10">
    <location>
        <begin position="327"/>
        <end position="393"/>
    </location>
</feature>
<reference evidence="11 12" key="1">
    <citation type="submission" date="2020-11" db="EMBL/GenBank/DDBJ databases">
        <authorList>
            <person name="Wallbank WR R."/>
            <person name="Pardo Diaz C."/>
            <person name="Kozak K."/>
            <person name="Martin S."/>
            <person name="Jiggins C."/>
            <person name="Moest M."/>
            <person name="Warren A I."/>
            <person name="Generalovic N T."/>
            <person name="Byers J.R.P. K."/>
            <person name="Montejo-Kovacevich G."/>
            <person name="Yen C E."/>
        </authorList>
    </citation>
    <scope>NUCLEOTIDE SEQUENCE [LARGE SCALE GENOMIC DNA]</scope>
</reference>
<comment type="subcellular location">
    <subcellularLocation>
        <location evidence="1">Nucleus</location>
    </subcellularLocation>
</comment>
<dbReference type="GO" id="GO:0008270">
    <property type="term" value="F:zinc ion binding"/>
    <property type="evidence" value="ECO:0007669"/>
    <property type="project" value="UniProtKB-KW"/>
</dbReference>
<dbReference type="Pfam" id="PF25879">
    <property type="entry name" value="WHD_LYAR"/>
    <property type="match status" value="1"/>
</dbReference>
<keyword evidence="5" id="KW-0862">Zinc</keyword>
<dbReference type="GO" id="GO:0006364">
    <property type="term" value="P:rRNA processing"/>
    <property type="evidence" value="ECO:0007669"/>
    <property type="project" value="TreeGrafter"/>
</dbReference>
<evidence type="ECO:0000256" key="3">
    <source>
        <dbReference type="ARBA" id="ARBA00022737"/>
    </source>
</evidence>
<dbReference type="PANTHER" id="PTHR13100:SF10">
    <property type="entry name" value="CELL GROWTH-REGULATING NUCLEOLAR PROTEIN"/>
    <property type="match status" value="1"/>
</dbReference>
<evidence type="ECO:0000256" key="8">
    <source>
        <dbReference type="SAM" id="MobiDB-lite"/>
    </source>
</evidence>
<feature type="compositionally biased region" description="Basic and acidic residues" evidence="8">
    <location>
        <begin position="159"/>
        <end position="171"/>
    </location>
</feature>
<feature type="region of interest" description="Disordered" evidence="8">
    <location>
        <begin position="151"/>
        <end position="329"/>
    </location>
</feature>
<evidence type="ECO:0000259" key="10">
    <source>
        <dbReference type="Pfam" id="PF25879"/>
    </source>
</evidence>